<accession>A0A1I5KXV2</accession>
<evidence type="ECO:0000313" key="4">
    <source>
        <dbReference type="Proteomes" id="UP000182692"/>
    </source>
</evidence>
<dbReference type="STRING" id="1121869.SAMN03084138_00798"/>
<dbReference type="GO" id="GO:0000166">
    <property type="term" value="F:nucleotide binding"/>
    <property type="evidence" value="ECO:0007669"/>
    <property type="project" value="InterPro"/>
</dbReference>
<feature type="domain" description="Gfo/Idh/MocA-like oxidoreductase N-terminal" evidence="1">
    <location>
        <begin position="8"/>
        <end position="126"/>
    </location>
</feature>
<dbReference type="GeneID" id="35872586"/>
<dbReference type="InterPro" id="IPR036291">
    <property type="entry name" value="NAD(P)-bd_dom_sf"/>
</dbReference>
<dbReference type="SUPFAM" id="SSF51735">
    <property type="entry name" value="NAD(P)-binding Rossmann-fold domains"/>
    <property type="match status" value="1"/>
</dbReference>
<organism evidence="3 4">
    <name type="scientific">Enterovibrio norvegicus DSM 15893</name>
    <dbReference type="NCBI Taxonomy" id="1121869"/>
    <lineage>
        <taxon>Bacteria</taxon>
        <taxon>Pseudomonadati</taxon>
        <taxon>Pseudomonadota</taxon>
        <taxon>Gammaproteobacteria</taxon>
        <taxon>Vibrionales</taxon>
        <taxon>Vibrionaceae</taxon>
        <taxon>Enterovibrio</taxon>
    </lineage>
</organism>
<dbReference type="Gene3D" id="3.40.50.720">
    <property type="entry name" value="NAD(P)-binding Rossmann-like Domain"/>
    <property type="match status" value="1"/>
</dbReference>
<evidence type="ECO:0000313" key="3">
    <source>
        <dbReference type="EMBL" id="SFO89875.1"/>
    </source>
</evidence>
<dbReference type="Pfam" id="PF01408">
    <property type="entry name" value="GFO_IDH_MocA"/>
    <property type="match status" value="1"/>
</dbReference>
<dbReference type="EMBL" id="FOWR01000004">
    <property type="protein sequence ID" value="SFO89875.1"/>
    <property type="molecule type" value="Genomic_DNA"/>
</dbReference>
<evidence type="ECO:0000259" key="1">
    <source>
        <dbReference type="Pfam" id="PF01408"/>
    </source>
</evidence>
<dbReference type="InterPro" id="IPR004104">
    <property type="entry name" value="Gfo/Idh/MocA-like_OxRdtase_C"/>
</dbReference>
<proteinExistence type="predicted"/>
<sequence length="377" mass="41832">MTQQGTPLRYGILGCGMMGREHIRNIQLLDNVEITVLAEPNAEMRELAHTLVPEATCVDDLDALMETNNVDAIVVATPNYQHAEQLLGMLSRCSLPILIEKPICTRIEDVNLLLDAAATHPSPIWVAMEYRYMPPITKLLSLLDNGEVGQRHLFSIREHRFPFLEKVDDWNRFNHKTGGTLVEKCCHFFDLMRLLTQANPVRVFGSGSQAVNHRDEQYDGQTPDILDNAFVTVEFGNGTRASLELCMFAEGSRYQEEICAVGDAGKIECFVPGPGRFWPTETLGEAPVSKVISSPRNPKGPKQMDVPVDPELLEAGDHNGSTFYQHQKFQRAILGEQSVEVTLEDGLKAVVLGLAAQEAIKRHKVINITQGGLGFEG</sequence>
<dbReference type="Gene3D" id="3.30.360.10">
    <property type="entry name" value="Dihydrodipicolinate Reductase, domain 2"/>
    <property type="match status" value="1"/>
</dbReference>
<protein>
    <submittedName>
        <fullName evidence="3">Predicted dehydrogenase</fullName>
    </submittedName>
</protein>
<dbReference type="InterPro" id="IPR000683">
    <property type="entry name" value="Gfo/Idh/MocA-like_OxRdtase_N"/>
</dbReference>
<dbReference type="InterPro" id="IPR050424">
    <property type="entry name" value="Gfo-Idh-MocA_inositol_DH"/>
</dbReference>
<name>A0A1I5KXV2_9GAMM</name>
<dbReference type="OrthoDB" id="9774191at2"/>
<dbReference type="SUPFAM" id="SSF55347">
    <property type="entry name" value="Glyceraldehyde-3-phosphate dehydrogenase-like, C-terminal domain"/>
    <property type="match status" value="1"/>
</dbReference>
<dbReference type="PANTHER" id="PTHR43593:SF1">
    <property type="entry name" value="INOSITOL 2-DEHYDROGENASE"/>
    <property type="match status" value="1"/>
</dbReference>
<evidence type="ECO:0000259" key="2">
    <source>
        <dbReference type="Pfam" id="PF02894"/>
    </source>
</evidence>
<dbReference type="AlphaFoldDB" id="A0A1I5KXV2"/>
<gene>
    <name evidence="3" type="ORF">SAMN03084138_00798</name>
</gene>
<dbReference type="RefSeq" id="WP_017015286.1">
    <property type="nucleotide sequence ID" value="NZ_FOWR01000004.1"/>
</dbReference>
<dbReference type="Pfam" id="PF02894">
    <property type="entry name" value="GFO_IDH_MocA_C"/>
    <property type="match status" value="1"/>
</dbReference>
<dbReference type="Proteomes" id="UP000182692">
    <property type="component" value="Unassembled WGS sequence"/>
</dbReference>
<dbReference type="PANTHER" id="PTHR43593">
    <property type="match status" value="1"/>
</dbReference>
<feature type="domain" description="Gfo/Idh/MocA-like oxidoreductase C-terminal" evidence="2">
    <location>
        <begin position="142"/>
        <end position="366"/>
    </location>
</feature>
<reference evidence="3 4" key="1">
    <citation type="submission" date="2016-10" db="EMBL/GenBank/DDBJ databases">
        <authorList>
            <person name="de Groot N.N."/>
        </authorList>
    </citation>
    <scope>NUCLEOTIDE SEQUENCE [LARGE SCALE GENOMIC DNA]</scope>
    <source>
        <strain evidence="3 4">DSM 15893</strain>
    </source>
</reference>